<sequence>MRCQFSVTMPHKITRRSVLISLLLIPLNSYWIIYTEMVWWGLFPTTMSLFFNVIFCLFVIILLNRWIKNIQPDWMLTQSELLTIYILLCMGSVVASHDFGQILVPLIGHVSWFETPENEWRDLFFRYMPKWLTIQDKSILEGYYEGESTLYNLARFKAWIPPMLWWTTFIVALLFVMVCINAILRKKWTENEKLAYPIIELPFAMTQDSGTQFFSNRLFWIAFTLVAILNVVNGLSYFIPSIPIIGVRFRNIGYLFTEKPWNALGTVRFSIYPFVIGLGFFMPIDLSFSCWFFFLFRKSQHVLGAILGMRSLPGFPYDRQQSLGAYLGLSIFAVWTSRRYLTRILKHAAVGRSGLD</sequence>
<dbReference type="EMBL" id="UINC01083099">
    <property type="protein sequence ID" value="SVC28473.1"/>
    <property type="molecule type" value="Genomic_DNA"/>
</dbReference>
<feature type="transmembrane region" description="Helical" evidence="1">
    <location>
        <begin position="163"/>
        <end position="184"/>
    </location>
</feature>
<evidence type="ECO:0000259" key="2">
    <source>
        <dbReference type="Pfam" id="PF20581"/>
    </source>
</evidence>
<reference evidence="3" key="1">
    <citation type="submission" date="2018-05" db="EMBL/GenBank/DDBJ databases">
        <authorList>
            <person name="Lanie J.A."/>
            <person name="Ng W.-L."/>
            <person name="Kazmierczak K.M."/>
            <person name="Andrzejewski T.M."/>
            <person name="Davidsen T.M."/>
            <person name="Wayne K.J."/>
            <person name="Tettelin H."/>
            <person name="Glass J.I."/>
            <person name="Rusch D."/>
            <person name="Podicherti R."/>
            <person name="Tsui H.-C.T."/>
            <person name="Winkler M.E."/>
        </authorList>
    </citation>
    <scope>NUCLEOTIDE SEQUENCE</scope>
</reference>
<dbReference type="AlphaFoldDB" id="A0A382KY77"/>
<feature type="transmembrane region" description="Helical" evidence="1">
    <location>
        <begin position="218"/>
        <end position="239"/>
    </location>
</feature>
<feature type="domain" description="DUF6785" evidence="2">
    <location>
        <begin position="15"/>
        <end position="349"/>
    </location>
</feature>
<keyword evidence="1" id="KW-0472">Membrane</keyword>
<gene>
    <name evidence="3" type="ORF">METZ01_LOCUS281327</name>
</gene>
<proteinExistence type="predicted"/>
<organism evidence="3">
    <name type="scientific">marine metagenome</name>
    <dbReference type="NCBI Taxonomy" id="408172"/>
    <lineage>
        <taxon>unclassified sequences</taxon>
        <taxon>metagenomes</taxon>
        <taxon>ecological metagenomes</taxon>
    </lineage>
</organism>
<evidence type="ECO:0000256" key="1">
    <source>
        <dbReference type="SAM" id="Phobius"/>
    </source>
</evidence>
<name>A0A382KY77_9ZZZZ</name>
<keyword evidence="1" id="KW-1133">Transmembrane helix</keyword>
<feature type="non-terminal residue" evidence="3">
    <location>
        <position position="1"/>
    </location>
</feature>
<protein>
    <recommendedName>
        <fullName evidence="2">DUF6785 domain-containing protein</fullName>
    </recommendedName>
</protein>
<accession>A0A382KY77</accession>
<feature type="transmembrane region" description="Helical" evidence="1">
    <location>
        <begin position="84"/>
        <end position="107"/>
    </location>
</feature>
<keyword evidence="1" id="KW-0812">Transmembrane</keyword>
<dbReference type="Pfam" id="PF20581">
    <property type="entry name" value="DUF6785"/>
    <property type="match status" value="1"/>
</dbReference>
<dbReference type="InterPro" id="IPR046712">
    <property type="entry name" value="DUF6785"/>
</dbReference>
<evidence type="ECO:0000313" key="3">
    <source>
        <dbReference type="EMBL" id="SVC28473.1"/>
    </source>
</evidence>
<feature type="transmembrane region" description="Helical" evidence="1">
    <location>
        <begin position="39"/>
        <end position="63"/>
    </location>
</feature>
<feature type="transmembrane region" description="Helical" evidence="1">
    <location>
        <begin position="271"/>
        <end position="296"/>
    </location>
</feature>
<feature type="non-terminal residue" evidence="3">
    <location>
        <position position="356"/>
    </location>
</feature>